<evidence type="ECO:0000313" key="4">
    <source>
        <dbReference type="Proteomes" id="UP000034029"/>
    </source>
</evidence>
<dbReference type="InterPro" id="IPR022742">
    <property type="entry name" value="Hydrolase_4"/>
</dbReference>
<dbReference type="GO" id="GO:0016787">
    <property type="term" value="F:hydrolase activity"/>
    <property type="evidence" value="ECO:0007669"/>
    <property type="project" value="UniProtKB-KW"/>
</dbReference>
<reference evidence="2 4" key="1">
    <citation type="journal article" date="2015" name="Int. J. Syst. Evol. Microbiol.">
        <title>Complete genome sequence of Salinicoccus halodurans H3B36, isolated from the Qaidam Basin in China.</title>
        <authorList>
            <person name="Jiang K."/>
            <person name="Xue Y."/>
            <person name="Ma Y."/>
        </authorList>
    </citation>
    <scope>NUCLEOTIDE SEQUENCE [LARGE SCALE GENOMIC DNA]</scope>
    <source>
        <strain evidence="2 4">H3B36</strain>
    </source>
</reference>
<proteinExistence type="predicted"/>
<protein>
    <submittedName>
        <fullName evidence="3">Lysophospholipase, alpha-beta hydrolase superfamily</fullName>
    </submittedName>
</protein>
<feature type="domain" description="Serine aminopeptidase S33" evidence="1">
    <location>
        <begin position="8"/>
        <end position="240"/>
    </location>
</feature>
<keyword evidence="4" id="KW-1185">Reference proteome</keyword>
<dbReference type="InterPro" id="IPR051044">
    <property type="entry name" value="MAG_DAG_Lipase"/>
</dbReference>
<dbReference type="OrthoDB" id="9806902at2"/>
<evidence type="ECO:0000313" key="2">
    <source>
        <dbReference type="EMBL" id="AKG74325.1"/>
    </source>
</evidence>
<dbReference type="RefSeq" id="WP_046790507.1">
    <property type="nucleotide sequence ID" value="NZ_CP011366.1"/>
</dbReference>
<dbReference type="Gene3D" id="3.40.50.1820">
    <property type="entry name" value="alpha/beta hydrolase"/>
    <property type="match status" value="1"/>
</dbReference>
<dbReference type="SUPFAM" id="SSF53474">
    <property type="entry name" value="alpha/beta-Hydrolases"/>
    <property type="match status" value="1"/>
</dbReference>
<name>A0A0F7D4J1_9STAP</name>
<organism evidence="3 5">
    <name type="scientific">Salinicoccus halodurans</name>
    <dbReference type="NCBI Taxonomy" id="407035"/>
    <lineage>
        <taxon>Bacteria</taxon>
        <taxon>Bacillati</taxon>
        <taxon>Bacillota</taxon>
        <taxon>Bacilli</taxon>
        <taxon>Bacillales</taxon>
        <taxon>Staphylococcaceae</taxon>
        <taxon>Salinicoccus</taxon>
    </lineage>
</organism>
<keyword evidence="3" id="KW-0378">Hydrolase</keyword>
<dbReference type="Pfam" id="PF12146">
    <property type="entry name" value="Hydrolase_4"/>
    <property type="match status" value="1"/>
</dbReference>
<accession>A0A0F7D4J1</accession>
<reference evidence="3 5" key="3">
    <citation type="submission" date="2016-10" db="EMBL/GenBank/DDBJ databases">
        <authorList>
            <person name="Varghese N."/>
            <person name="Submissions S."/>
        </authorList>
    </citation>
    <scope>NUCLEOTIDE SEQUENCE [LARGE SCALE GENOMIC DNA]</scope>
    <source>
        <strain evidence="3 5">CGMCC 1.6501</strain>
    </source>
</reference>
<gene>
    <name evidence="2" type="ORF">AAT16_08815</name>
    <name evidence="3" type="ORF">SAMN05216235_2660</name>
</gene>
<sequence length="267" mass="31176">MWKWETDQQPKGVMVVIHDMMEHHEYYADLISRLRRSGYHCITGDLPGHGQTTRVNKGHITDFSQYTDRIDEWYKVAHDYGLPTFLIGQGLGGLIALEAVRQNNLQIDGIVLLNPLLSFKQSFMNRKNTLKTSVRTSSDATRFNPGIKMKYFTEDKKFLEQYENDELIVRKVSYHWYRTVINQMKTTTEHLDDFPDVPVLAILSKNNEIVDPYLSAKYVKRINSKEIGVHILEDGEHSIFQRDAIEIPYYQLETFLNMQLFKIGLLI</sequence>
<dbReference type="KEGG" id="shv:AAT16_08815"/>
<dbReference type="InterPro" id="IPR029058">
    <property type="entry name" value="AB_hydrolase_fold"/>
</dbReference>
<dbReference type="Proteomes" id="UP000183090">
    <property type="component" value="Unassembled WGS sequence"/>
</dbReference>
<dbReference type="AlphaFoldDB" id="A0A0F7D4J1"/>
<dbReference type="Proteomes" id="UP000034029">
    <property type="component" value="Chromosome"/>
</dbReference>
<evidence type="ECO:0000259" key="1">
    <source>
        <dbReference type="Pfam" id="PF12146"/>
    </source>
</evidence>
<evidence type="ECO:0000313" key="3">
    <source>
        <dbReference type="EMBL" id="SFK94536.1"/>
    </source>
</evidence>
<dbReference type="PANTHER" id="PTHR11614">
    <property type="entry name" value="PHOSPHOLIPASE-RELATED"/>
    <property type="match status" value="1"/>
</dbReference>
<reference evidence="4" key="2">
    <citation type="submission" date="2015-04" db="EMBL/GenBank/DDBJ databases">
        <title>Complete genome sequence of Salinicoccus halodurans strain H3B36, isolated from the Qaidam basin of China.</title>
        <authorList>
            <person name="Ma Y."/>
            <person name="Jiang K."/>
            <person name="Xue Y."/>
        </authorList>
    </citation>
    <scope>NUCLEOTIDE SEQUENCE [LARGE SCALE GENOMIC DNA]</scope>
    <source>
        <strain evidence="4">H3B36</strain>
    </source>
</reference>
<dbReference type="EMBL" id="CP011366">
    <property type="protein sequence ID" value="AKG74325.1"/>
    <property type="molecule type" value="Genomic_DNA"/>
</dbReference>
<dbReference type="EMBL" id="FOTB01000006">
    <property type="protein sequence ID" value="SFK94536.1"/>
    <property type="molecule type" value="Genomic_DNA"/>
</dbReference>
<evidence type="ECO:0000313" key="5">
    <source>
        <dbReference type="Proteomes" id="UP000183090"/>
    </source>
</evidence>